<feature type="transmembrane region" description="Helical" evidence="6">
    <location>
        <begin position="410"/>
        <end position="429"/>
    </location>
</feature>
<feature type="transmembrane region" description="Helical" evidence="6">
    <location>
        <begin position="113"/>
        <end position="133"/>
    </location>
</feature>
<feature type="transmembrane region" description="Helical" evidence="6">
    <location>
        <begin position="279"/>
        <end position="303"/>
    </location>
</feature>
<feature type="transmembrane region" description="Helical" evidence="6">
    <location>
        <begin position="212"/>
        <end position="234"/>
    </location>
</feature>
<comment type="caution">
    <text evidence="8">The sequence shown here is derived from an EMBL/GenBank/DDBJ whole genome shotgun (WGS) entry which is preliminary data.</text>
</comment>
<keyword evidence="5 6" id="KW-0472">Membrane</keyword>
<sequence length="487" mass="49420">MNRFSDTASASPLTNPLLLVMVLAAFTSVLNNSMVNVAIPTISRHLEVSPSLAGWVITAFSIVFATGVALYGRVSDSYSFRGTFLAALVIFGAGSLTCALAPTFSYLVAGRAIQAAGAAAIPSLAFGSVARLFPPGRRGVVFGTLSSAVGLGAAAGPLVGGLGVSAFGWRVLFYGTLAVIGILFIAAWRFLPDLNAQREPQPHRFVRLDLPGGLMLALGAAALLYGVTAANHVGLAAPRAWGTLILAAAMLAGFALRIRTAAYPFVPPALFANRQFLSASGIALLSQGAFIGGGLFLTPLLLINELGLSAFQTGLVIAPGAFAVALLAPTIGRLSDKFGPRAVLGISLSCLLTGLLFMSSFAVGAAPWLVAVALVIASTGYAGVTSPAANAASKALSAEIAGVGFGIYQLFFFMGAGTGAAVFGTVLSARQRLGDAAFNPLYAGGKATAAFSDAYLVACVAVLLALVLLAGLGRADSVSSDAARGRE</sequence>
<evidence type="ECO:0000256" key="2">
    <source>
        <dbReference type="ARBA" id="ARBA00022448"/>
    </source>
</evidence>
<organism evidence="8 9">
    <name type="scientific">Salinisphaera orenii MK-B5</name>
    <dbReference type="NCBI Taxonomy" id="856730"/>
    <lineage>
        <taxon>Bacteria</taxon>
        <taxon>Pseudomonadati</taxon>
        <taxon>Pseudomonadota</taxon>
        <taxon>Gammaproteobacteria</taxon>
        <taxon>Salinisphaerales</taxon>
        <taxon>Salinisphaeraceae</taxon>
        <taxon>Salinisphaera</taxon>
    </lineage>
</organism>
<feature type="transmembrane region" description="Helical" evidence="6">
    <location>
        <begin position="240"/>
        <end position="258"/>
    </location>
</feature>
<feature type="transmembrane region" description="Helical" evidence="6">
    <location>
        <begin position="171"/>
        <end position="191"/>
    </location>
</feature>
<keyword evidence="2" id="KW-0813">Transport</keyword>
<dbReference type="InterPro" id="IPR036259">
    <property type="entry name" value="MFS_trans_sf"/>
</dbReference>
<dbReference type="RefSeq" id="WP_123629877.1">
    <property type="nucleotide sequence ID" value="NZ_AYKH01000001.1"/>
</dbReference>
<evidence type="ECO:0000313" key="8">
    <source>
        <dbReference type="EMBL" id="ROO30498.1"/>
    </source>
</evidence>
<protein>
    <submittedName>
        <fullName evidence="8">MFS transporter</fullName>
    </submittedName>
</protein>
<keyword evidence="3 6" id="KW-0812">Transmembrane</keyword>
<name>A0A423PY35_9GAMM</name>
<evidence type="ECO:0000313" key="9">
    <source>
        <dbReference type="Proteomes" id="UP000283993"/>
    </source>
</evidence>
<evidence type="ECO:0000256" key="6">
    <source>
        <dbReference type="SAM" id="Phobius"/>
    </source>
</evidence>
<accession>A0A423PY35</accession>
<dbReference type="Proteomes" id="UP000283993">
    <property type="component" value="Unassembled WGS sequence"/>
</dbReference>
<dbReference type="EMBL" id="AYKH01000001">
    <property type="protein sequence ID" value="ROO30498.1"/>
    <property type="molecule type" value="Genomic_DNA"/>
</dbReference>
<dbReference type="SUPFAM" id="SSF103473">
    <property type="entry name" value="MFS general substrate transporter"/>
    <property type="match status" value="1"/>
</dbReference>
<evidence type="ECO:0000259" key="7">
    <source>
        <dbReference type="PROSITE" id="PS50850"/>
    </source>
</evidence>
<reference evidence="8 9" key="1">
    <citation type="submission" date="2013-10" db="EMBL/GenBank/DDBJ databases">
        <title>Salinisphaera orenii MK-B5 Genome Sequencing.</title>
        <authorList>
            <person name="Lai Q."/>
            <person name="Li C."/>
            <person name="Shao Z."/>
        </authorList>
    </citation>
    <scope>NUCLEOTIDE SEQUENCE [LARGE SCALE GENOMIC DNA]</scope>
    <source>
        <strain evidence="8 9">MK-B5</strain>
    </source>
</reference>
<dbReference type="GO" id="GO:0022857">
    <property type="term" value="F:transmembrane transporter activity"/>
    <property type="evidence" value="ECO:0007669"/>
    <property type="project" value="InterPro"/>
</dbReference>
<proteinExistence type="predicted"/>
<feature type="transmembrane region" description="Helical" evidence="6">
    <location>
        <begin position="368"/>
        <end position="389"/>
    </location>
</feature>
<keyword evidence="4 6" id="KW-1133">Transmembrane helix</keyword>
<feature type="domain" description="Major facilitator superfamily (MFS) profile" evidence="7">
    <location>
        <begin position="17"/>
        <end position="477"/>
    </location>
</feature>
<dbReference type="InterPro" id="IPR020846">
    <property type="entry name" value="MFS_dom"/>
</dbReference>
<dbReference type="AlphaFoldDB" id="A0A423PY35"/>
<feature type="transmembrane region" description="Helical" evidence="6">
    <location>
        <begin position="309"/>
        <end position="330"/>
    </location>
</feature>
<feature type="transmembrane region" description="Helical" evidence="6">
    <location>
        <begin position="52"/>
        <end position="72"/>
    </location>
</feature>
<gene>
    <name evidence="8" type="ORF">SAOR_01400</name>
</gene>
<dbReference type="PANTHER" id="PTHR42718:SF9">
    <property type="entry name" value="MAJOR FACILITATOR SUPERFAMILY MULTIDRUG TRANSPORTER MFSC"/>
    <property type="match status" value="1"/>
</dbReference>
<feature type="transmembrane region" description="Helical" evidence="6">
    <location>
        <begin position="12"/>
        <end position="32"/>
    </location>
</feature>
<feature type="transmembrane region" description="Helical" evidence="6">
    <location>
        <begin position="84"/>
        <end position="107"/>
    </location>
</feature>
<evidence type="ECO:0000256" key="5">
    <source>
        <dbReference type="ARBA" id="ARBA00023136"/>
    </source>
</evidence>
<dbReference type="PRINTS" id="PR01036">
    <property type="entry name" value="TCRTETB"/>
</dbReference>
<dbReference type="InterPro" id="IPR011701">
    <property type="entry name" value="MFS"/>
</dbReference>
<evidence type="ECO:0000256" key="3">
    <source>
        <dbReference type="ARBA" id="ARBA00022692"/>
    </source>
</evidence>
<dbReference type="GO" id="GO:0016020">
    <property type="term" value="C:membrane"/>
    <property type="evidence" value="ECO:0007669"/>
    <property type="project" value="UniProtKB-SubCell"/>
</dbReference>
<feature type="transmembrane region" description="Helical" evidence="6">
    <location>
        <begin position="342"/>
        <end position="362"/>
    </location>
</feature>
<dbReference type="Pfam" id="PF07690">
    <property type="entry name" value="MFS_1"/>
    <property type="match status" value="1"/>
</dbReference>
<dbReference type="Gene3D" id="1.20.1720.10">
    <property type="entry name" value="Multidrug resistance protein D"/>
    <property type="match status" value="1"/>
</dbReference>
<keyword evidence="9" id="KW-1185">Reference proteome</keyword>
<comment type="subcellular location">
    <subcellularLocation>
        <location evidence="1">Membrane</location>
        <topology evidence="1">Multi-pass membrane protein</topology>
    </subcellularLocation>
</comment>
<feature type="transmembrane region" description="Helical" evidence="6">
    <location>
        <begin position="140"/>
        <end position="159"/>
    </location>
</feature>
<feature type="transmembrane region" description="Helical" evidence="6">
    <location>
        <begin position="449"/>
        <end position="472"/>
    </location>
</feature>
<evidence type="ECO:0000256" key="4">
    <source>
        <dbReference type="ARBA" id="ARBA00022989"/>
    </source>
</evidence>
<dbReference type="PANTHER" id="PTHR42718">
    <property type="entry name" value="MAJOR FACILITATOR SUPERFAMILY MULTIDRUG TRANSPORTER MFSC"/>
    <property type="match status" value="1"/>
</dbReference>
<evidence type="ECO:0000256" key="1">
    <source>
        <dbReference type="ARBA" id="ARBA00004141"/>
    </source>
</evidence>
<dbReference type="Gene3D" id="1.20.1250.20">
    <property type="entry name" value="MFS general substrate transporter like domains"/>
    <property type="match status" value="1"/>
</dbReference>
<dbReference type="PROSITE" id="PS50850">
    <property type="entry name" value="MFS"/>
    <property type="match status" value="1"/>
</dbReference>